<keyword evidence="5 9" id="KW-0653">Protein transport</keyword>
<feature type="transmembrane region" description="Helical" evidence="9">
    <location>
        <begin position="509"/>
        <end position="528"/>
    </location>
</feature>
<reference evidence="14 15" key="1">
    <citation type="journal article" date="2015" name="Stand. Genomic Sci.">
        <title>Genomic Encyclopedia of Bacterial and Archaeal Type Strains, Phase III: the genomes of soil and plant-associated and newly described type strains.</title>
        <authorList>
            <person name="Whitman W.B."/>
            <person name="Woyke T."/>
            <person name="Klenk H.P."/>
            <person name="Zhou Y."/>
            <person name="Lilburn T.G."/>
            <person name="Beck B.J."/>
            <person name="De Vos P."/>
            <person name="Vandamme P."/>
            <person name="Eisen J.A."/>
            <person name="Garrity G."/>
            <person name="Hugenholtz P."/>
            <person name="Kyrpides N.C."/>
        </authorList>
    </citation>
    <scope>NUCLEOTIDE SEQUENCE [LARGE SCALE GENOMIC DNA]</scope>
    <source>
        <strain evidence="14 15">CGMCC 1.7271</strain>
    </source>
</reference>
<evidence type="ECO:0000256" key="10">
    <source>
        <dbReference type="HAMAP-Rule" id="MF_01464"/>
    </source>
</evidence>
<comment type="subcellular location">
    <subcellularLocation>
        <location evidence="1 9">Cell membrane</location>
        <topology evidence="1 9">Multi-pass membrane protein</topology>
    </subcellularLocation>
</comment>
<feature type="transmembrane region" description="Helical" evidence="9">
    <location>
        <begin position="559"/>
        <end position="583"/>
    </location>
</feature>
<feature type="domain" description="Protein translocase subunit SecDF P1" evidence="12">
    <location>
        <begin position="198"/>
        <end position="254"/>
    </location>
</feature>
<evidence type="ECO:0000256" key="7">
    <source>
        <dbReference type="ARBA" id="ARBA00023010"/>
    </source>
</evidence>
<comment type="caution">
    <text evidence="9">Lacks conserved residue(s) required for the propagation of feature annotation.</text>
</comment>
<dbReference type="Pfam" id="PF22599">
    <property type="entry name" value="SecDF_P1_head"/>
    <property type="match status" value="1"/>
</dbReference>
<evidence type="ECO:0000313" key="14">
    <source>
        <dbReference type="EMBL" id="TWI85350.1"/>
    </source>
</evidence>
<evidence type="ECO:0000256" key="1">
    <source>
        <dbReference type="ARBA" id="ARBA00004651"/>
    </source>
</evidence>
<feature type="domain" description="Protein export membrane protein SecD/SecF C-terminal" evidence="11">
    <location>
        <begin position="490"/>
        <end position="660"/>
    </location>
</feature>
<name>A0A562SX57_9BACT</name>
<dbReference type="Proteomes" id="UP000316167">
    <property type="component" value="Unassembled WGS sequence"/>
</dbReference>
<evidence type="ECO:0000256" key="3">
    <source>
        <dbReference type="ARBA" id="ARBA00022475"/>
    </source>
</evidence>
<dbReference type="InterPro" id="IPR022646">
    <property type="entry name" value="SecD/SecF_CS"/>
</dbReference>
<feature type="domain" description="Protein export membrane protein SecD/SecF C-terminal" evidence="11">
    <location>
        <begin position="802"/>
        <end position="983"/>
    </location>
</feature>
<comment type="caution">
    <text evidence="14">The sequence shown here is derived from an EMBL/GenBank/DDBJ whole genome shotgun (WGS) entry which is preliminary data.</text>
</comment>
<evidence type="ECO:0000256" key="8">
    <source>
        <dbReference type="ARBA" id="ARBA00023136"/>
    </source>
</evidence>
<comment type="subunit">
    <text evidence="9">Forms a complex with SecF. Part of the essential Sec protein translocation apparatus which comprises SecA, SecYEG and auxiliary proteins SecDF. Other proteins may also be involved.</text>
</comment>
<evidence type="ECO:0000313" key="15">
    <source>
        <dbReference type="Proteomes" id="UP000316167"/>
    </source>
</evidence>
<gene>
    <name evidence="9" type="primary">secD</name>
    <name evidence="10" type="synonym">secF</name>
    <name evidence="14" type="ORF">IQ13_0510</name>
</gene>
<keyword evidence="15" id="KW-1185">Reference proteome</keyword>
<dbReference type="AlphaFoldDB" id="A0A562SX57"/>
<dbReference type="Gene3D" id="1.20.1640.10">
    <property type="entry name" value="Multidrug efflux transporter AcrB transmembrane domain"/>
    <property type="match status" value="2"/>
</dbReference>
<feature type="transmembrane region" description="Helical" evidence="9">
    <location>
        <begin position="604"/>
        <end position="627"/>
    </location>
</feature>
<keyword evidence="8 9" id="KW-0472">Membrane</keyword>
<dbReference type="InterPro" id="IPR005791">
    <property type="entry name" value="SecD"/>
</dbReference>
<keyword evidence="7 9" id="KW-0811">Translocation</keyword>
<dbReference type="NCBIfam" id="TIGR01129">
    <property type="entry name" value="secD"/>
    <property type="match status" value="1"/>
</dbReference>
<dbReference type="Gene3D" id="3.30.70.3220">
    <property type="match status" value="1"/>
</dbReference>
<dbReference type="NCBIfam" id="TIGR00916">
    <property type="entry name" value="2A0604s01"/>
    <property type="match status" value="2"/>
</dbReference>
<dbReference type="PANTHER" id="PTHR30081">
    <property type="entry name" value="PROTEIN-EXPORT MEMBRANE PROTEIN SEC"/>
    <property type="match status" value="1"/>
</dbReference>
<evidence type="ECO:0000256" key="5">
    <source>
        <dbReference type="ARBA" id="ARBA00022927"/>
    </source>
</evidence>
<feature type="transmembrane region" description="Helical" evidence="9">
    <location>
        <begin position="633"/>
        <end position="655"/>
    </location>
</feature>
<dbReference type="InterPro" id="IPR048634">
    <property type="entry name" value="SecD_SecF_C"/>
</dbReference>
<feature type="transmembrane region" description="Helical" evidence="9">
    <location>
        <begin position="7"/>
        <end position="27"/>
    </location>
</feature>
<dbReference type="GO" id="GO:0065002">
    <property type="term" value="P:intracellular protein transmembrane transport"/>
    <property type="evidence" value="ECO:0007669"/>
    <property type="project" value="UniProtKB-UniRule"/>
</dbReference>
<keyword evidence="3 9" id="KW-1003">Cell membrane</keyword>
<dbReference type="Pfam" id="PF07549">
    <property type="entry name" value="Sec_GG"/>
    <property type="match status" value="2"/>
</dbReference>
<keyword evidence="4 9" id="KW-0812">Transmembrane</keyword>
<protein>
    <recommendedName>
        <fullName evidence="9 10">Multifunctional fusion protein</fullName>
    </recommendedName>
    <domain>
        <recommendedName>
            <fullName evidence="9">Protein translocase subunit SecD</fullName>
        </recommendedName>
    </domain>
    <domain>
        <recommendedName>
            <fullName evidence="10">Protein-export membrane protein SecF</fullName>
        </recommendedName>
    </domain>
</protein>
<comment type="function">
    <text evidence="9">Part of the Sec protein translocase complex. Interacts with the SecYEG preprotein conducting channel. SecDF uses the proton motive force (PMF) to complete protein translocation after the ATP-dependent function of SecA.</text>
</comment>
<evidence type="ECO:0000256" key="4">
    <source>
        <dbReference type="ARBA" id="ARBA00022692"/>
    </source>
</evidence>
<dbReference type="GO" id="GO:0005886">
    <property type="term" value="C:plasma membrane"/>
    <property type="evidence" value="ECO:0007669"/>
    <property type="project" value="UniProtKB-SubCell"/>
</dbReference>
<organism evidence="14 15">
    <name type="scientific">Lacibacter cauensis</name>
    <dbReference type="NCBI Taxonomy" id="510947"/>
    <lineage>
        <taxon>Bacteria</taxon>
        <taxon>Pseudomonadati</taxon>
        <taxon>Bacteroidota</taxon>
        <taxon>Chitinophagia</taxon>
        <taxon>Chitinophagales</taxon>
        <taxon>Chitinophagaceae</taxon>
        <taxon>Lacibacter</taxon>
    </lineage>
</organism>
<keyword evidence="2 9" id="KW-0813">Transport</keyword>
<dbReference type="InterPro" id="IPR022645">
    <property type="entry name" value="SecD/SecF_bac"/>
</dbReference>
<keyword evidence="6 9" id="KW-1133">Transmembrane helix</keyword>
<feature type="transmembrane region" description="Helical" evidence="9">
    <location>
        <begin position="954"/>
        <end position="978"/>
    </location>
</feature>
<evidence type="ECO:0000259" key="13">
    <source>
        <dbReference type="Pfam" id="PF22599"/>
    </source>
</evidence>
<feature type="transmembrane region" description="Helical" evidence="9">
    <location>
        <begin position="879"/>
        <end position="900"/>
    </location>
</feature>
<dbReference type="PRINTS" id="PR01755">
    <property type="entry name" value="SECFTRNLCASE"/>
</dbReference>
<dbReference type="InterPro" id="IPR005665">
    <property type="entry name" value="SecF_bac"/>
</dbReference>
<comment type="subunit">
    <text evidence="10">Forms a complex with SecD. Part of the essential Sec protein translocation apparatus which comprises SecA, SecYEG and auxiliary proteins SecDF. Other proteins may also be involved.</text>
</comment>
<dbReference type="RefSeq" id="WP_144884168.1">
    <property type="nucleotide sequence ID" value="NZ_VLLE01000002.1"/>
</dbReference>
<feature type="transmembrane region" description="Helical" evidence="9">
    <location>
        <begin position="690"/>
        <end position="710"/>
    </location>
</feature>
<feature type="domain" description="SecDF P1 head subdomain" evidence="13">
    <location>
        <begin position="387"/>
        <end position="487"/>
    </location>
</feature>
<dbReference type="HAMAP" id="MF_01463_B">
    <property type="entry name" value="SecD_B"/>
    <property type="match status" value="1"/>
</dbReference>
<dbReference type="EMBL" id="VLLE01000002">
    <property type="protein sequence ID" value="TWI85350.1"/>
    <property type="molecule type" value="Genomic_DNA"/>
</dbReference>
<sequence>MALKGLVRFFAIVLIIISVWQLSYTWIVNNFEKTQKARAEKFVKNNFGTASKETKDSAVNAVYRRYIDSLKEKVILNVPLIYPNLTYQKAVEQELNLGLDLQGGMNVTLEVGLDGLIRSMSNNPKDATLNNALASATQRKETSDADFVTLFGEEYSKATGNGRLAPLFAGGKNKSIKIDASNNAVLDAIHVEARDAIKRTYDRLMARIDQFGVAQPNVSYDDNKGIINVELAGIDDPVRVRKFLQATANLEFWETYSNQDPVVAQSLQQMDAKVKAYLSGTSDTTKVDSNGVAIKDTAKAAVAGDQPVTALISQQVAGTPQGYSSATIGLIRLADTATFSSYVNLDVVKASIPSTMRFMFGAKPTGKNARGESLLEVYVIKTVPGTDQPKLSGEFITDARQDFDQRNNEVQVQMEMNSKGAGIWEKMTGDAFSNKYAIAIALDNYVYSAPGVNNGAISGGISQISGNFTIQEAQDLASVLRTGKLPAPARIVAEQVVGPTLGAEAVKGGSMSFIISFAVIFILMLIYYNTGGWVANIALILNLLFTIGVLSAFGATLTAAGIAGLVLTIGMAVDTNVIIFERIKEELTKGKSYQMAVEDGYKRSLAPVLDAHVTTLLTALILLYFGLGPVKGFATTQIIGILLSLFCGILVSRLITDFWTNKKRHFEYFTAVSRRIFKHAAYKFIEYRKIAYGISLVVLLLGIAAIFNGFDYGVEFRGGRSYTVKFDREMNNEEVANALNKEFGKFPIIKTVGNSKQLNITTDYLIEKPGQEVDAQVEAKLFEGLKSFLPSGITYAQFDAQYKQSSQTVQATISDDLKKGALWATILGLLAITLYIFVRFRDYRYSVGTIIALMHDVLVTLIVFSFFRNIVPFPLEIDQHFIAAILTVIGFSMNDTVIVFDRVREYSAKMFGQSKATILNKAINDTLARTIMTSLTVFLTLLILFIFGGEVTRGFAFAMLIGVVTGTYSSIFVAAPILMDFAKDKPLGEPEKDKTLAKARHSIS</sequence>
<dbReference type="InterPro" id="IPR055344">
    <property type="entry name" value="SecD_SecF_C_bact"/>
</dbReference>
<dbReference type="SUPFAM" id="SSF82866">
    <property type="entry name" value="Multidrug efflux transporter AcrB transmembrane domain"/>
    <property type="match status" value="2"/>
</dbReference>
<dbReference type="OrthoDB" id="9805019at2"/>
<dbReference type="GO" id="GO:0006605">
    <property type="term" value="P:protein targeting"/>
    <property type="evidence" value="ECO:0007669"/>
    <property type="project" value="UniProtKB-UniRule"/>
</dbReference>
<comment type="similarity">
    <text evidence="9">Belongs to the SecD/SecF family. SecD subfamily.</text>
</comment>
<dbReference type="InterPro" id="IPR054384">
    <property type="entry name" value="SecDF_P1_head"/>
</dbReference>
<dbReference type="InterPro" id="IPR022813">
    <property type="entry name" value="SecD/SecF_arch_bac"/>
</dbReference>
<evidence type="ECO:0000259" key="11">
    <source>
        <dbReference type="Pfam" id="PF02355"/>
    </source>
</evidence>
<proteinExistence type="inferred from homology"/>
<feature type="transmembrane region" description="Helical" evidence="9">
    <location>
        <begin position="533"/>
        <end position="553"/>
    </location>
</feature>
<feature type="transmembrane region" description="Helical" evidence="9">
    <location>
        <begin position="845"/>
        <end position="867"/>
    </location>
</feature>
<dbReference type="InterPro" id="IPR048631">
    <property type="entry name" value="SecD_1st"/>
</dbReference>
<evidence type="ECO:0000256" key="6">
    <source>
        <dbReference type="ARBA" id="ARBA00022989"/>
    </source>
</evidence>
<dbReference type="Gene3D" id="3.30.1360.200">
    <property type="match status" value="1"/>
</dbReference>
<dbReference type="Pfam" id="PF21760">
    <property type="entry name" value="SecD_1st"/>
    <property type="match status" value="1"/>
</dbReference>
<dbReference type="HAMAP" id="MF_01464_B">
    <property type="entry name" value="SecF_B"/>
    <property type="match status" value="1"/>
</dbReference>
<dbReference type="NCBIfam" id="NF009585">
    <property type="entry name" value="PRK13024.1-5"/>
    <property type="match status" value="1"/>
</dbReference>
<comment type="similarity">
    <text evidence="10">Belongs to the SecD/SecF family. SecF subfamily.</text>
</comment>
<evidence type="ECO:0000256" key="9">
    <source>
        <dbReference type="HAMAP-Rule" id="MF_01463"/>
    </source>
</evidence>
<evidence type="ECO:0000259" key="12">
    <source>
        <dbReference type="Pfam" id="PF21760"/>
    </source>
</evidence>
<dbReference type="NCBIfam" id="TIGR00966">
    <property type="entry name" value="transloc_SecF"/>
    <property type="match status" value="1"/>
</dbReference>
<evidence type="ECO:0000256" key="2">
    <source>
        <dbReference type="ARBA" id="ARBA00022448"/>
    </source>
</evidence>
<dbReference type="PANTHER" id="PTHR30081:SF1">
    <property type="entry name" value="PROTEIN TRANSLOCASE SUBUNIT SECD"/>
    <property type="match status" value="1"/>
</dbReference>
<feature type="transmembrane region" description="Helical" evidence="9">
    <location>
        <begin position="927"/>
        <end position="948"/>
    </location>
</feature>
<feature type="transmembrane region" description="Helical" evidence="9">
    <location>
        <begin position="820"/>
        <end position="838"/>
    </location>
</feature>
<dbReference type="GO" id="GO:0043952">
    <property type="term" value="P:protein transport by the Sec complex"/>
    <property type="evidence" value="ECO:0007669"/>
    <property type="project" value="UniProtKB-UniRule"/>
</dbReference>
<dbReference type="FunFam" id="1.20.1640.10:FF:000004">
    <property type="entry name" value="Protein translocase subunit SecD"/>
    <property type="match status" value="1"/>
</dbReference>
<dbReference type="Pfam" id="PF02355">
    <property type="entry name" value="SecD_SecF_C"/>
    <property type="match status" value="2"/>
</dbReference>
<dbReference type="GO" id="GO:0015450">
    <property type="term" value="F:protein-transporting ATPase activity"/>
    <property type="evidence" value="ECO:0007669"/>
    <property type="project" value="InterPro"/>
</dbReference>
<accession>A0A562SX57</accession>